<reference evidence="2" key="2">
    <citation type="journal article" date="2013" name="Nat. Commun.">
        <title>Genome of the Chinese tree shrew.</title>
        <authorList>
            <person name="Fan Y."/>
            <person name="Huang Z.Y."/>
            <person name="Cao C.C."/>
            <person name="Chen C.S."/>
            <person name="Chen Y.X."/>
            <person name="Fan D.D."/>
            <person name="He J."/>
            <person name="Hou H.L."/>
            <person name="Hu L."/>
            <person name="Hu X.T."/>
            <person name="Jiang X.T."/>
            <person name="Lai R."/>
            <person name="Lang Y.S."/>
            <person name="Liang B."/>
            <person name="Liao S.G."/>
            <person name="Mu D."/>
            <person name="Ma Y.Y."/>
            <person name="Niu Y.Y."/>
            <person name="Sun X.Q."/>
            <person name="Xia J.Q."/>
            <person name="Xiao J."/>
            <person name="Xiong Z.Q."/>
            <person name="Xu L."/>
            <person name="Yang L."/>
            <person name="Zhang Y."/>
            <person name="Zhao W."/>
            <person name="Zhao X.D."/>
            <person name="Zheng Y.T."/>
            <person name="Zhou J.M."/>
            <person name="Zhu Y.B."/>
            <person name="Zhang G.J."/>
            <person name="Wang J."/>
            <person name="Yao Y.G."/>
        </authorList>
    </citation>
    <scope>NUCLEOTIDE SEQUENCE [LARGE SCALE GENOMIC DNA]</scope>
</reference>
<dbReference type="InParanoid" id="L9L7S6"/>
<keyword evidence="2" id="KW-1185">Reference proteome</keyword>
<gene>
    <name evidence="1" type="ORF">TREES_T100016644</name>
</gene>
<evidence type="ECO:0000313" key="2">
    <source>
        <dbReference type="Proteomes" id="UP000011518"/>
    </source>
</evidence>
<organism evidence="1 2">
    <name type="scientific">Tupaia chinensis</name>
    <name type="common">Chinese tree shrew</name>
    <name type="synonym">Tupaia belangeri chinensis</name>
    <dbReference type="NCBI Taxonomy" id="246437"/>
    <lineage>
        <taxon>Eukaryota</taxon>
        <taxon>Metazoa</taxon>
        <taxon>Chordata</taxon>
        <taxon>Craniata</taxon>
        <taxon>Vertebrata</taxon>
        <taxon>Euteleostomi</taxon>
        <taxon>Mammalia</taxon>
        <taxon>Eutheria</taxon>
        <taxon>Euarchontoglires</taxon>
        <taxon>Scandentia</taxon>
        <taxon>Tupaiidae</taxon>
        <taxon>Tupaia</taxon>
    </lineage>
</organism>
<accession>L9L7S6</accession>
<dbReference type="Proteomes" id="UP000011518">
    <property type="component" value="Unassembled WGS sequence"/>
</dbReference>
<dbReference type="EMBL" id="KB320486">
    <property type="protein sequence ID" value="ELW70709.1"/>
    <property type="molecule type" value="Genomic_DNA"/>
</dbReference>
<evidence type="ECO:0000313" key="1">
    <source>
        <dbReference type="EMBL" id="ELW70709.1"/>
    </source>
</evidence>
<proteinExistence type="predicted"/>
<sequence>MEAPISTGEVGSRCSALWTRGVSVDQTGSGSGSIPPRLGIGAVWAEGSEDRKRKSDLLLCKDYGENALMVENEQNEVPELFTCSSARSSAPTPASSKIK</sequence>
<reference evidence="2" key="1">
    <citation type="submission" date="2012-07" db="EMBL/GenBank/DDBJ databases">
        <title>Genome of the Chinese tree shrew, a rising model animal genetically related to primates.</title>
        <authorList>
            <person name="Zhang G."/>
            <person name="Fan Y."/>
            <person name="Yao Y."/>
            <person name="Huang Z."/>
        </authorList>
    </citation>
    <scope>NUCLEOTIDE SEQUENCE [LARGE SCALE GENOMIC DNA]</scope>
</reference>
<name>L9L7S6_TUPCH</name>
<dbReference type="AlphaFoldDB" id="L9L7S6"/>
<protein>
    <submittedName>
        <fullName evidence="1">Uncharacterized protein</fullName>
    </submittedName>
</protein>